<comment type="caution">
    <text evidence="1">The sequence shown here is derived from an EMBL/GenBank/DDBJ whole genome shotgun (WGS) entry which is preliminary data.</text>
</comment>
<accession>A0A084JF14</accession>
<name>A0A084JF14_9FIRM</name>
<sequence length="67" mass="8153">MVHTITEVKNMKKNKDYQDYQDYQEYEEDASEEVNTFNNHWGTGHFLGPNTLRYKENRDVYEEKDSE</sequence>
<evidence type="ECO:0000313" key="1">
    <source>
        <dbReference type="EMBL" id="KEZ87548.1"/>
    </source>
</evidence>
<gene>
    <name evidence="1" type="ORF">IO98_20970</name>
</gene>
<reference evidence="1 2" key="1">
    <citation type="submission" date="2014-07" db="EMBL/GenBank/DDBJ databases">
        <title>Draft genome of Clostridium celerecrescens 152B isolated from sediments associated with methane hydrate from Krishna Godavari basin.</title>
        <authorList>
            <person name="Honkalas V.S."/>
            <person name="Dabir A.P."/>
            <person name="Arora P."/>
            <person name="Dhakephalkar P.K."/>
        </authorList>
    </citation>
    <scope>NUCLEOTIDE SEQUENCE [LARGE SCALE GENOMIC DNA]</scope>
    <source>
        <strain evidence="1 2">152B</strain>
    </source>
</reference>
<dbReference type="EMBL" id="JPME01000032">
    <property type="protein sequence ID" value="KEZ87548.1"/>
    <property type="molecule type" value="Genomic_DNA"/>
</dbReference>
<proteinExistence type="predicted"/>
<dbReference type="AlphaFoldDB" id="A0A084JF14"/>
<dbReference type="Proteomes" id="UP000028525">
    <property type="component" value="Unassembled WGS sequence"/>
</dbReference>
<protein>
    <submittedName>
        <fullName evidence="1">Uncharacterized protein</fullName>
    </submittedName>
</protein>
<organism evidence="1 2">
    <name type="scientific">Lacrimispora celerecrescens</name>
    <dbReference type="NCBI Taxonomy" id="29354"/>
    <lineage>
        <taxon>Bacteria</taxon>
        <taxon>Bacillati</taxon>
        <taxon>Bacillota</taxon>
        <taxon>Clostridia</taxon>
        <taxon>Lachnospirales</taxon>
        <taxon>Lachnospiraceae</taxon>
        <taxon>Lacrimispora</taxon>
    </lineage>
</organism>
<keyword evidence="2" id="KW-1185">Reference proteome</keyword>
<evidence type="ECO:0000313" key="2">
    <source>
        <dbReference type="Proteomes" id="UP000028525"/>
    </source>
</evidence>